<dbReference type="RefSeq" id="WP_010407730.1">
    <property type="nucleotide sequence ID" value="NZ_JAWXXV010000001.1"/>
</dbReference>
<dbReference type="SUPFAM" id="SSF46955">
    <property type="entry name" value="Putative DNA-binding domain"/>
    <property type="match status" value="1"/>
</dbReference>
<organism evidence="6 7">
    <name type="scientific">Sphingomonas echinoides</name>
    <dbReference type="NCBI Taxonomy" id="59803"/>
    <lineage>
        <taxon>Bacteria</taxon>
        <taxon>Pseudomonadati</taxon>
        <taxon>Pseudomonadota</taxon>
        <taxon>Alphaproteobacteria</taxon>
        <taxon>Sphingomonadales</taxon>
        <taxon>Sphingomonadaceae</taxon>
        <taxon>Sphingomonas</taxon>
    </lineage>
</organism>
<reference evidence="6 7" key="1">
    <citation type="submission" date="2023-11" db="EMBL/GenBank/DDBJ databases">
        <title>MicrobeMod: A computational toolkit for identifying prokaryotic methylation and restriction-modification with nanopore sequencing.</title>
        <authorList>
            <person name="Crits-Christoph A."/>
            <person name="Kang S.C."/>
            <person name="Lee H."/>
            <person name="Ostrov N."/>
        </authorList>
    </citation>
    <scope>NUCLEOTIDE SEQUENCE [LARGE SCALE GENOMIC DNA]</scope>
    <source>
        <strain evidence="6 7">ATCC 14820</strain>
    </source>
</reference>
<protein>
    <submittedName>
        <fullName evidence="6">MerR family transcriptional regulator</fullName>
    </submittedName>
</protein>
<dbReference type="SMART" id="SM00422">
    <property type="entry name" value="HTH_MERR"/>
    <property type="match status" value="1"/>
</dbReference>
<sequence length="270" mass="29811">MDESFAIDEVVRRTGLTARALRFYEARGLVSPLRTQSGRRWFGPAELERVHRIVALKKAGLSLGDIKRLFDRKPIDLAALLSAQRERLAVQAQEIGDAITLIDSALSRINRGEPLDAATLCSLIRDGDTVMNDQAKAWKDVIDRYYTPEEQAEWHAQMGAAPQVSTPDYLAQWRALSDRIEAALPLDPASDAALAFVREWFTLLEPFSRVATPAMWEGSARLYADMGAWEGKADAGFSKQVWDFINQAAAVARAAGKDIGPVPAFVQARG</sequence>
<keyword evidence="3" id="KW-0238">DNA-binding</keyword>
<dbReference type="PANTHER" id="PTHR30204">
    <property type="entry name" value="REDOX-CYCLING DRUG-SENSING TRANSCRIPTIONAL ACTIVATOR SOXR"/>
    <property type="match status" value="1"/>
</dbReference>
<keyword evidence="4" id="KW-0804">Transcription</keyword>
<dbReference type="InterPro" id="IPR000551">
    <property type="entry name" value="MerR-type_HTH_dom"/>
</dbReference>
<dbReference type="CDD" id="cd00592">
    <property type="entry name" value="HTH_MerR-like"/>
    <property type="match status" value="1"/>
</dbReference>
<feature type="domain" description="HTH merR-type" evidence="5">
    <location>
        <begin position="4"/>
        <end position="72"/>
    </location>
</feature>
<dbReference type="PANTHER" id="PTHR30204:SF69">
    <property type="entry name" value="MERR-FAMILY TRANSCRIPTIONAL REGULATOR"/>
    <property type="match status" value="1"/>
</dbReference>
<evidence type="ECO:0000256" key="1">
    <source>
        <dbReference type="ARBA" id="ARBA00022491"/>
    </source>
</evidence>
<evidence type="ECO:0000259" key="5">
    <source>
        <dbReference type="PROSITE" id="PS50937"/>
    </source>
</evidence>
<dbReference type="InterPro" id="IPR009061">
    <property type="entry name" value="DNA-bd_dom_put_sf"/>
</dbReference>
<keyword evidence="7" id="KW-1185">Reference proteome</keyword>
<dbReference type="PRINTS" id="PR00040">
    <property type="entry name" value="HTHMERR"/>
</dbReference>
<dbReference type="EMBL" id="JAWXXV010000001">
    <property type="protein sequence ID" value="MDX5985589.1"/>
    <property type="molecule type" value="Genomic_DNA"/>
</dbReference>
<dbReference type="Pfam" id="PF13411">
    <property type="entry name" value="MerR_1"/>
    <property type="match status" value="1"/>
</dbReference>
<comment type="caution">
    <text evidence="6">The sequence shown here is derived from an EMBL/GenBank/DDBJ whole genome shotgun (WGS) entry which is preliminary data.</text>
</comment>
<dbReference type="PROSITE" id="PS50937">
    <property type="entry name" value="HTH_MERR_2"/>
    <property type="match status" value="1"/>
</dbReference>
<proteinExistence type="predicted"/>
<dbReference type="InterPro" id="IPR047057">
    <property type="entry name" value="MerR_fam"/>
</dbReference>
<name>A0ABU4PRZ2_9SPHN</name>
<evidence type="ECO:0000256" key="2">
    <source>
        <dbReference type="ARBA" id="ARBA00023015"/>
    </source>
</evidence>
<accession>A0ABU4PRZ2</accession>
<evidence type="ECO:0000256" key="3">
    <source>
        <dbReference type="ARBA" id="ARBA00023125"/>
    </source>
</evidence>
<evidence type="ECO:0000313" key="7">
    <source>
        <dbReference type="Proteomes" id="UP001279660"/>
    </source>
</evidence>
<evidence type="ECO:0000313" key="6">
    <source>
        <dbReference type="EMBL" id="MDX5985589.1"/>
    </source>
</evidence>
<gene>
    <name evidence="6" type="ORF">SIL82_15135</name>
</gene>
<keyword evidence="2" id="KW-0805">Transcription regulation</keyword>
<keyword evidence="1" id="KW-0678">Repressor</keyword>
<dbReference type="Gene3D" id="1.10.1660.10">
    <property type="match status" value="1"/>
</dbReference>
<dbReference type="Proteomes" id="UP001279660">
    <property type="component" value="Unassembled WGS sequence"/>
</dbReference>
<evidence type="ECO:0000256" key="4">
    <source>
        <dbReference type="ARBA" id="ARBA00023163"/>
    </source>
</evidence>